<proteinExistence type="predicted"/>
<evidence type="ECO:0000313" key="3">
    <source>
        <dbReference type="Proteomes" id="UP000504638"/>
    </source>
</evidence>
<feature type="region of interest" description="Disordered" evidence="1">
    <location>
        <begin position="1"/>
        <end position="81"/>
    </location>
</feature>
<keyword evidence="3" id="KW-1185">Reference proteome</keyword>
<dbReference type="RefSeq" id="XP_033534794.1">
    <property type="nucleotide sequence ID" value="XM_033679246.1"/>
</dbReference>
<reference evidence="2 4" key="1">
    <citation type="submission" date="2020-01" db="EMBL/GenBank/DDBJ databases">
        <authorList>
            <consortium name="DOE Joint Genome Institute"/>
            <person name="Haridas S."/>
            <person name="Albert R."/>
            <person name="Binder M."/>
            <person name="Bloem J."/>
            <person name="Labutti K."/>
            <person name="Salamov A."/>
            <person name="Andreopoulos B."/>
            <person name="Baker S.E."/>
            <person name="Barry K."/>
            <person name="Bills G."/>
            <person name="Bluhm B.H."/>
            <person name="Cannon C."/>
            <person name="Castanera R."/>
            <person name="Culley D.E."/>
            <person name="Daum C."/>
            <person name="Ezra D."/>
            <person name="Gonzalez J.B."/>
            <person name="Henrissat B."/>
            <person name="Kuo A."/>
            <person name="Liang C."/>
            <person name="Lipzen A."/>
            <person name="Lutzoni F."/>
            <person name="Magnuson J."/>
            <person name="Mondo S."/>
            <person name="Nolan M."/>
            <person name="Ohm R."/>
            <person name="Pangilinan J."/>
            <person name="Park H.-J."/>
            <person name="Ramirez L."/>
            <person name="Alfaro M."/>
            <person name="Sun H."/>
            <person name="Tritt A."/>
            <person name="Yoshinaga Y."/>
            <person name="Zwiers L.-H."/>
            <person name="Turgeon B.G."/>
            <person name="Goodwin S.B."/>
            <person name="Spatafora J.W."/>
            <person name="Crous P.W."/>
            <person name="Grigoriev I.V."/>
        </authorList>
    </citation>
    <scope>NUCLEOTIDE SEQUENCE</scope>
    <source>
        <strain evidence="2 4">CBS 781.70</strain>
    </source>
</reference>
<feature type="compositionally biased region" description="Polar residues" evidence="1">
    <location>
        <begin position="89"/>
        <end position="106"/>
    </location>
</feature>
<name>A0A6G1G520_9PEZI</name>
<dbReference type="EMBL" id="ML975155">
    <property type="protein sequence ID" value="KAF1813163.1"/>
    <property type="molecule type" value="Genomic_DNA"/>
</dbReference>
<dbReference type="Proteomes" id="UP000504638">
    <property type="component" value="Unplaced"/>
</dbReference>
<organism evidence="2">
    <name type="scientific">Eremomyces bilateralis CBS 781.70</name>
    <dbReference type="NCBI Taxonomy" id="1392243"/>
    <lineage>
        <taxon>Eukaryota</taxon>
        <taxon>Fungi</taxon>
        <taxon>Dikarya</taxon>
        <taxon>Ascomycota</taxon>
        <taxon>Pezizomycotina</taxon>
        <taxon>Dothideomycetes</taxon>
        <taxon>Dothideomycetes incertae sedis</taxon>
        <taxon>Eremomycetales</taxon>
        <taxon>Eremomycetaceae</taxon>
        <taxon>Eremomyces</taxon>
    </lineage>
</organism>
<feature type="compositionally biased region" description="Low complexity" evidence="1">
    <location>
        <begin position="47"/>
        <end position="67"/>
    </location>
</feature>
<reference evidence="4" key="2">
    <citation type="submission" date="2020-04" db="EMBL/GenBank/DDBJ databases">
        <authorList>
            <consortium name="NCBI Genome Project"/>
        </authorList>
    </citation>
    <scope>NUCLEOTIDE SEQUENCE</scope>
    <source>
        <strain evidence="4">CBS 781.70</strain>
    </source>
</reference>
<sequence length="133" mass="14633">MPTKSPFESRPASPTRPPYITVASRHCPTPSGMSKPDRSVASPQPTPMTTIRTPRTSSSAPASTTQRRAPHASLPVLSIHDLERRYQNKSSASYDWNPREPSSNPPSDALTRLLHAVADLLGLYNPGYHSYRL</sequence>
<dbReference type="OrthoDB" id="5429591at2759"/>
<feature type="region of interest" description="Disordered" evidence="1">
    <location>
        <begin position="89"/>
        <end position="108"/>
    </location>
</feature>
<reference evidence="4" key="3">
    <citation type="submission" date="2025-04" db="UniProtKB">
        <authorList>
            <consortium name="RefSeq"/>
        </authorList>
    </citation>
    <scope>IDENTIFICATION</scope>
    <source>
        <strain evidence="4">CBS 781.70</strain>
    </source>
</reference>
<evidence type="ECO:0000313" key="4">
    <source>
        <dbReference type="RefSeq" id="XP_033534794.1"/>
    </source>
</evidence>
<dbReference type="AlphaFoldDB" id="A0A6G1G520"/>
<evidence type="ECO:0000256" key="1">
    <source>
        <dbReference type="SAM" id="MobiDB-lite"/>
    </source>
</evidence>
<accession>A0A6G1G520</accession>
<dbReference type="GeneID" id="54419816"/>
<gene>
    <name evidence="2 4" type="ORF">P152DRAFT_457523</name>
</gene>
<evidence type="ECO:0000313" key="2">
    <source>
        <dbReference type="EMBL" id="KAF1813163.1"/>
    </source>
</evidence>
<protein>
    <submittedName>
        <fullName evidence="2 4">Uncharacterized protein</fullName>
    </submittedName>
</protein>